<reference evidence="1 2" key="1">
    <citation type="submission" date="2021-02" db="EMBL/GenBank/DDBJ databases">
        <authorList>
            <person name="Ra J.-S."/>
        </authorList>
    </citation>
    <scope>NUCLEOTIDE SEQUENCE [LARGE SCALE GENOMIC DNA]</scope>
    <source>
        <strain evidence="1 2">MMS20-R1-14</strain>
    </source>
</reference>
<evidence type="ECO:0000313" key="1">
    <source>
        <dbReference type="EMBL" id="MBM7077196.1"/>
    </source>
</evidence>
<dbReference type="InterPro" id="IPR045778">
    <property type="entry name" value="DUF6204"/>
</dbReference>
<dbReference type="Proteomes" id="UP001518872">
    <property type="component" value="Unassembled WGS sequence"/>
</dbReference>
<proteinExistence type="predicted"/>
<dbReference type="RefSeq" id="WP_204925172.1">
    <property type="nucleotide sequence ID" value="NZ_JAFEUC010000005.1"/>
</dbReference>
<accession>A0ABS2IS72</accession>
<comment type="caution">
    <text evidence="1">The sequence shown here is derived from an EMBL/GenBank/DDBJ whole genome shotgun (WGS) entry which is preliminary data.</text>
</comment>
<organism evidence="1 2">
    <name type="scientific">Micromonospora humida</name>
    <dbReference type="NCBI Taxonomy" id="2809018"/>
    <lineage>
        <taxon>Bacteria</taxon>
        <taxon>Bacillati</taxon>
        <taxon>Actinomycetota</taxon>
        <taxon>Actinomycetes</taxon>
        <taxon>Micromonosporales</taxon>
        <taxon>Micromonosporaceae</taxon>
        <taxon>Micromonospora</taxon>
    </lineage>
</organism>
<name>A0ABS2IS72_9ACTN</name>
<sequence>MSSNTYKVIVRGKFAPLTDGQRAALLARADDHDLFSARFTSEGTVTYERSLRTFTFRCLVSGAPDDGEAAIFGKAERSAAAAVRELGAGCTELNSVSSDLDDMLRRRGR</sequence>
<gene>
    <name evidence="1" type="ORF">JQX11_12680</name>
</gene>
<evidence type="ECO:0008006" key="3">
    <source>
        <dbReference type="Google" id="ProtNLM"/>
    </source>
</evidence>
<keyword evidence="2" id="KW-1185">Reference proteome</keyword>
<protein>
    <recommendedName>
        <fullName evidence="3">DUF1508 domain-containing protein</fullName>
    </recommendedName>
</protein>
<dbReference type="Pfam" id="PF19707">
    <property type="entry name" value="DUF6204"/>
    <property type="match status" value="1"/>
</dbReference>
<evidence type="ECO:0000313" key="2">
    <source>
        <dbReference type="Proteomes" id="UP001518872"/>
    </source>
</evidence>
<dbReference type="EMBL" id="JAFEUC010000005">
    <property type="protein sequence ID" value="MBM7077196.1"/>
    <property type="molecule type" value="Genomic_DNA"/>
</dbReference>